<name>A0ABW3VJI0_9PSEU</name>
<dbReference type="SMART" id="SM00862">
    <property type="entry name" value="Trans_reg_C"/>
    <property type="match status" value="1"/>
</dbReference>
<organism evidence="10 11">
    <name type="scientific">Pseudonocardia benzenivorans</name>
    <dbReference type="NCBI Taxonomy" id="228005"/>
    <lineage>
        <taxon>Bacteria</taxon>
        <taxon>Bacillati</taxon>
        <taxon>Actinomycetota</taxon>
        <taxon>Actinomycetes</taxon>
        <taxon>Pseudonocardiales</taxon>
        <taxon>Pseudonocardiaceae</taxon>
        <taxon>Pseudonocardia</taxon>
    </lineage>
</organism>
<feature type="DNA-binding region" description="OmpR/PhoB-type" evidence="7">
    <location>
        <begin position="150"/>
        <end position="253"/>
    </location>
</feature>
<dbReference type="PANTHER" id="PTHR48111:SF21">
    <property type="entry name" value="DNA-BINDING DUAL MASTER TRANSCRIPTIONAL REGULATOR RPAA"/>
    <property type="match status" value="1"/>
</dbReference>
<dbReference type="PROSITE" id="PS51755">
    <property type="entry name" value="OMPR_PHOB"/>
    <property type="match status" value="1"/>
</dbReference>
<evidence type="ECO:0000256" key="6">
    <source>
        <dbReference type="PROSITE-ProRule" id="PRU00169"/>
    </source>
</evidence>
<reference evidence="11" key="1">
    <citation type="journal article" date="2019" name="Int. J. Syst. Evol. Microbiol.">
        <title>The Global Catalogue of Microorganisms (GCM) 10K type strain sequencing project: providing services to taxonomists for standard genome sequencing and annotation.</title>
        <authorList>
            <consortium name="The Broad Institute Genomics Platform"/>
            <consortium name="The Broad Institute Genome Sequencing Center for Infectious Disease"/>
            <person name="Wu L."/>
            <person name="Ma J."/>
        </authorList>
    </citation>
    <scope>NUCLEOTIDE SEQUENCE [LARGE SCALE GENOMIC DNA]</scope>
    <source>
        <strain evidence="11">CCUG 49018</strain>
    </source>
</reference>
<feature type="domain" description="OmpR/PhoB-type" evidence="9">
    <location>
        <begin position="150"/>
        <end position="253"/>
    </location>
</feature>
<sequence length="259" mass="27917">MTSIPRPARSAPVRCAAGGTTAPGARTRVLVVDDDGRIRQALSLALDDEGFAVSTASSGEEAMTLLARDPVDTVLLDLMLPGTDGLTVCRRLRARGDLPIIIVTARSESAEVIAGLEAGADDYVTKPVVAGELAARIRALVRRRRPDTAAATLTIGDVEVRPDEGVVRCHRDGGTADVHLTRTEFRLLVELAVAGGKVVTREDLLRRVWDYDYLGDTRLLDVHIRRLRCKIERDPDHPALVLTVRGSGYRAAVRADADG</sequence>
<dbReference type="SMART" id="SM00448">
    <property type="entry name" value="REC"/>
    <property type="match status" value="1"/>
</dbReference>
<dbReference type="InterPro" id="IPR016032">
    <property type="entry name" value="Sig_transdc_resp-reg_C-effctor"/>
</dbReference>
<evidence type="ECO:0000256" key="7">
    <source>
        <dbReference type="PROSITE-ProRule" id="PRU01091"/>
    </source>
</evidence>
<keyword evidence="11" id="KW-1185">Reference proteome</keyword>
<evidence type="ECO:0000259" key="8">
    <source>
        <dbReference type="PROSITE" id="PS50110"/>
    </source>
</evidence>
<keyword evidence="2" id="KW-0902">Two-component regulatory system</keyword>
<evidence type="ECO:0000256" key="5">
    <source>
        <dbReference type="ARBA" id="ARBA00023163"/>
    </source>
</evidence>
<dbReference type="SUPFAM" id="SSF46894">
    <property type="entry name" value="C-terminal effector domain of the bipartite response regulators"/>
    <property type="match status" value="1"/>
</dbReference>
<evidence type="ECO:0000313" key="10">
    <source>
        <dbReference type="EMBL" id="MFD1234925.1"/>
    </source>
</evidence>
<dbReference type="Gene3D" id="1.10.10.10">
    <property type="entry name" value="Winged helix-like DNA-binding domain superfamily/Winged helix DNA-binding domain"/>
    <property type="match status" value="1"/>
</dbReference>
<evidence type="ECO:0000256" key="1">
    <source>
        <dbReference type="ARBA" id="ARBA00022553"/>
    </source>
</evidence>
<accession>A0ABW3VJI0</accession>
<dbReference type="InterPro" id="IPR011006">
    <property type="entry name" value="CheY-like_superfamily"/>
</dbReference>
<dbReference type="CDD" id="cd17574">
    <property type="entry name" value="REC_OmpR"/>
    <property type="match status" value="1"/>
</dbReference>
<dbReference type="Pfam" id="PF00486">
    <property type="entry name" value="Trans_reg_C"/>
    <property type="match status" value="1"/>
</dbReference>
<dbReference type="CDD" id="cd00383">
    <property type="entry name" value="trans_reg_C"/>
    <property type="match status" value="1"/>
</dbReference>
<proteinExistence type="predicted"/>
<dbReference type="InterPro" id="IPR039420">
    <property type="entry name" value="WalR-like"/>
</dbReference>
<keyword evidence="5" id="KW-0804">Transcription</keyword>
<dbReference type="SUPFAM" id="SSF52172">
    <property type="entry name" value="CheY-like"/>
    <property type="match status" value="1"/>
</dbReference>
<protein>
    <submittedName>
        <fullName evidence="10">Response regulator transcription factor</fullName>
    </submittedName>
</protein>
<dbReference type="Proteomes" id="UP001597182">
    <property type="component" value="Unassembled WGS sequence"/>
</dbReference>
<evidence type="ECO:0000256" key="4">
    <source>
        <dbReference type="ARBA" id="ARBA00023125"/>
    </source>
</evidence>
<evidence type="ECO:0000259" key="9">
    <source>
        <dbReference type="PROSITE" id="PS51755"/>
    </source>
</evidence>
<evidence type="ECO:0000256" key="3">
    <source>
        <dbReference type="ARBA" id="ARBA00023015"/>
    </source>
</evidence>
<evidence type="ECO:0000256" key="2">
    <source>
        <dbReference type="ARBA" id="ARBA00023012"/>
    </source>
</evidence>
<comment type="caution">
    <text evidence="10">The sequence shown here is derived from an EMBL/GenBank/DDBJ whole genome shotgun (WGS) entry which is preliminary data.</text>
</comment>
<keyword evidence="1 6" id="KW-0597">Phosphoprotein</keyword>
<dbReference type="InterPro" id="IPR001867">
    <property type="entry name" value="OmpR/PhoB-type_DNA-bd"/>
</dbReference>
<keyword evidence="4 7" id="KW-0238">DNA-binding</keyword>
<feature type="domain" description="Response regulatory" evidence="8">
    <location>
        <begin position="28"/>
        <end position="141"/>
    </location>
</feature>
<feature type="modified residue" description="4-aspartylphosphate" evidence="6">
    <location>
        <position position="77"/>
    </location>
</feature>
<dbReference type="PROSITE" id="PS50110">
    <property type="entry name" value="RESPONSE_REGULATORY"/>
    <property type="match status" value="1"/>
</dbReference>
<dbReference type="Gene3D" id="6.10.250.690">
    <property type="match status" value="1"/>
</dbReference>
<evidence type="ECO:0000313" key="11">
    <source>
        <dbReference type="Proteomes" id="UP001597182"/>
    </source>
</evidence>
<dbReference type="EMBL" id="JBHTMB010000141">
    <property type="protein sequence ID" value="MFD1234925.1"/>
    <property type="molecule type" value="Genomic_DNA"/>
</dbReference>
<dbReference type="Pfam" id="PF00072">
    <property type="entry name" value="Response_reg"/>
    <property type="match status" value="1"/>
</dbReference>
<dbReference type="InterPro" id="IPR036388">
    <property type="entry name" value="WH-like_DNA-bd_sf"/>
</dbReference>
<dbReference type="PANTHER" id="PTHR48111">
    <property type="entry name" value="REGULATOR OF RPOS"/>
    <property type="match status" value="1"/>
</dbReference>
<dbReference type="RefSeq" id="WP_339125003.1">
    <property type="nucleotide sequence ID" value="NZ_BAABKS010000029.1"/>
</dbReference>
<gene>
    <name evidence="10" type="ORF">ACFQ34_16660</name>
</gene>
<dbReference type="Gene3D" id="3.40.50.2300">
    <property type="match status" value="1"/>
</dbReference>
<dbReference type="InterPro" id="IPR001789">
    <property type="entry name" value="Sig_transdc_resp-reg_receiver"/>
</dbReference>
<keyword evidence="3" id="KW-0805">Transcription regulation</keyword>